<evidence type="ECO:0000313" key="3">
    <source>
        <dbReference type="Proteomes" id="UP000746535"/>
    </source>
</evidence>
<keyword evidence="3" id="KW-1185">Reference proteome</keyword>
<dbReference type="EMBL" id="JAAVJI010000001">
    <property type="protein sequence ID" value="NJO99368.1"/>
    <property type="molecule type" value="Genomic_DNA"/>
</dbReference>
<gene>
    <name evidence="2" type="ORF">HBH25_00585</name>
</gene>
<evidence type="ECO:0000313" key="2">
    <source>
        <dbReference type="EMBL" id="NJO99368.1"/>
    </source>
</evidence>
<sequence>MNIAIDEAHINTADLRGATELWLVPPEADPQASTHPDGQCLWRGGPVASHDMLSEGTHEQNVRRVWLRVANPKDHATGERMRPLVEQRLLEQGLEGEFYPADLME</sequence>
<dbReference type="RefSeq" id="WP_168080474.1">
    <property type="nucleotide sequence ID" value="NZ_JAAVJI010000001.1"/>
</dbReference>
<dbReference type="Proteomes" id="UP000746535">
    <property type="component" value="Unassembled WGS sequence"/>
</dbReference>
<name>A0ABX0Y7U6_9PSED</name>
<proteinExistence type="predicted"/>
<evidence type="ECO:0000256" key="1">
    <source>
        <dbReference type="SAM" id="MobiDB-lite"/>
    </source>
</evidence>
<feature type="region of interest" description="Disordered" evidence="1">
    <location>
        <begin position="25"/>
        <end position="58"/>
    </location>
</feature>
<reference evidence="2 3" key="1">
    <citation type="submission" date="2020-03" db="EMBL/GenBank/DDBJ databases">
        <authorList>
            <person name="Wang L."/>
            <person name="He N."/>
            <person name="Li Y."/>
            <person name="Fang Y."/>
            <person name="Zhang F."/>
        </authorList>
    </citation>
    <scope>NUCLEOTIDE SEQUENCE [LARGE SCALE GENOMIC DNA]</scope>
    <source>
        <strain evidence="3">hsmgli-8</strain>
    </source>
</reference>
<comment type="caution">
    <text evidence="2">The sequence shown here is derived from an EMBL/GenBank/DDBJ whole genome shotgun (WGS) entry which is preliminary data.</text>
</comment>
<protein>
    <submittedName>
        <fullName evidence="2">Uncharacterized protein</fullName>
    </submittedName>
</protein>
<organism evidence="2 3">
    <name type="scientific">Pseudomonas quercus</name>
    <dbReference type="NCBI Taxonomy" id="2722792"/>
    <lineage>
        <taxon>Bacteria</taxon>
        <taxon>Pseudomonadati</taxon>
        <taxon>Pseudomonadota</taxon>
        <taxon>Gammaproteobacteria</taxon>
        <taxon>Pseudomonadales</taxon>
        <taxon>Pseudomonadaceae</taxon>
        <taxon>Pseudomonas</taxon>
    </lineage>
</organism>
<accession>A0ABX0Y7U6</accession>